<accession>R0KZ72</accession>
<dbReference type="Proteomes" id="UP000296049">
    <property type="component" value="Unassembled WGS sequence"/>
</dbReference>
<name>R0KZ72_ANAPL</name>
<dbReference type="AlphaFoldDB" id="R0KZ72"/>
<sequence>MSQRRGSAFPRSDIALRQGSLRSGFMTCSQNVPQVDMVLRKPEKLCTDRWDSYKDTAPAFSTFSSTILQCTQQPSRYPHWQYGAKNPTPGDKSVLDIVEDCCAINNINWTSLKLTSGLCIVRFYQTNE</sequence>
<evidence type="ECO:0000313" key="2">
    <source>
        <dbReference type="Proteomes" id="UP000296049"/>
    </source>
</evidence>
<proteinExistence type="predicted"/>
<organism evidence="1 2">
    <name type="scientific">Anas platyrhynchos</name>
    <name type="common">Mallard</name>
    <name type="synonym">Anas boschas</name>
    <dbReference type="NCBI Taxonomy" id="8839"/>
    <lineage>
        <taxon>Eukaryota</taxon>
        <taxon>Metazoa</taxon>
        <taxon>Chordata</taxon>
        <taxon>Craniata</taxon>
        <taxon>Vertebrata</taxon>
        <taxon>Euteleostomi</taxon>
        <taxon>Archelosauria</taxon>
        <taxon>Archosauria</taxon>
        <taxon>Dinosauria</taxon>
        <taxon>Saurischia</taxon>
        <taxon>Theropoda</taxon>
        <taxon>Coelurosauria</taxon>
        <taxon>Aves</taxon>
        <taxon>Neognathae</taxon>
        <taxon>Galloanserae</taxon>
        <taxon>Anseriformes</taxon>
        <taxon>Anatidae</taxon>
        <taxon>Anatinae</taxon>
        <taxon>Anas</taxon>
    </lineage>
</organism>
<gene>
    <name evidence="1" type="ORF">Anapl_18052</name>
</gene>
<evidence type="ECO:0000313" key="1">
    <source>
        <dbReference type="EMBL" id="EOA93282.1"/>
    </source>
</evidence>
<dbReference type="EMBL" id="KB747086">
    <property type="protein sequence ID" value="EOA93282.1"/>
    <property type="molecule type" value="Genomic_DNA"/>
</dbReference>
<reference evidence="2" key="1">
    <citation type="journal article" date="2013" name="Nat. Genet.">
        <title>The duck genome and transcriptome provide insight into an avian influenza virus reservoir species.</title>
        <authorList>
            <person name="Huang Y."/>
            <person name="Li Y."/>
            <person name="Burt D.W."/>
            <person name="Chen H."/>
            <person name="Zhang Y."/>
            <person name="Qian W."/>
            <person name="Kim H."/>
            <person name="Gan S."/>
            <person name="Zhao Y."/>
            <person name="Li J."/>
            <person name="Yi K."/>
            <person name="Feng H."/>
            <person name="Zhu P."/>
            <person name="Li B."/>
            <person name="Liu Q."/>
            <person name="Fairley S."/>
            <person name="Magor K.E."/>
            <person name="Du Z."/>
            <person name="Hu X."/>
            <person name="Goodman L."/>
            <person name="Tafer H."/>
            <person name="Vignal A."/>
            <person name="Lee T."/>
            <person name="Kim K.W."/>
            <person name="Sheng Z."/>
            <person name="An Y."/>
            <person name="Searle S."/>
            <person name="Herrero J."/>
            <person name="Groenen M.A."/>
            <person name="Crooijmans R.P."/>
            <person name="Faraut T."/>
            <person name="Cai Q."/>
            <person name="Webster R.G."/>
            <person name="Aldridge J.R."/>
            <person name="Warren W.C."/>
            <person name="Bartschat S."/>
            <person name="Kehr S."/>
            <person name="Marz M."/>
            <person name="Stadler P.F."/>
            <person name="Smith J."/>
            <person name="Kraus R.H."/>
            <person name="Zhao Y."/>
            <person name="Ren L."/>
            <person name="Fei J."/>
            <person name="Morisson M."/>
            <person name="Kaiser P."/>
            <person name="Griffin D.K."/>
            <person name="Rao M."/>
            <person name="Pitel F."/>
            <person name="Wang J."/>
            <person name="Li N."/>
        </authorList>
    </citation>
    <scope>NUCLEOTIDE SEQUENCE [LARGE SCALE GENOMIC DNA]</scope>
</reference>
<protein>
    <submittedName>
        <fullName evidence="1">Uncharacterized protein</fullName>
    </submittedName>
</protein>
<keyword evidence="2" id="KW-1185">Reference proteome</keyword>